<dbReference type="PANTHER" id="PTHR28441:SF2">
    <property type="entry name" value="PROTEIN FAM91A1"/>
    <property type="match status" value="1"/>
</dbReference>
<feature type="domain" description="FAM91 C-terminal" evidence="4">
    <location>
        <begin position="364"/>
        <end position="815"/>
    </location>
</feature>
<dbReference type="InterPro" id="IPR028091">
    <property type="entry name" value="FAM91_N_dom"/>
</dbReference>
<evidence type="ECO:0000259" key="4">
    <source>
        <dbReference type="Pfam" id="PF14648"/>
    </source>
</evidence>
<feature type="region of interest" description="Disordered" evidence="2">
    <location>
        <begin position="333"/>
        <end position="352"/>
    </location>
</feature>
<feature type="compositionally biased region" description="Low complexity" evidence="2">
    <location>
        <begin position="337"/>
        <end position="349"/>
    </location>
</feature>
<dbReference type="GeneID" id="106167224"/>
<gene>
    <name evidence="6" type="primary">LOC106167224</name>
</gene>
<evidence type="ECO:0000259" key="3">
    <source>
        <dbReference type="Pfam" id="PF14647"/>
    </source>
</evidence>
<evidence type="ECO:0000313" key="5">
    <source>
        <dbReference type="Proteomes" id="UP000085678"/>
    </source>
</evidence>
<dbReference type="Pfam" id="PF14647">
    <property type="entry name" value="FAM91_N"/>
    <property type="match status" value="1"/>
</dbReference>
<evidence type="ECO:0000256" key="1">
    <source>
        <dbReference type="ARBA" id="ARBA00010319"/>
    </source>
</evidence>
<reference evidence="6" key="1">
    <citation type="journal article" date="2015" name="Nat. Commun.">
        <title>The Lingula genome provides insights into brachiopod evolution and the origin of phosphate biomineralization.</title>
        <authorList>
            <person name="Luo Y.J."/>
            <person name="Takeuchi T."/>
            <person name="Koyanagi R."/>
            <person name="Yamada L."/>
            <person name="Kanda M."/>
            <person name="Khalturina M."/>
            <person name="Fujie M."/>
            <person name="Yamasaki S.I."/>
            <person name="Endo K."/>
            <person name="Satoh N."/>
        </authorList>
    </citation>
    <scope>NUCLEOTIDE SEQUENCE</scope>
</reference>
<dbReference type="KEGG" id="lak:106167224"/>
<dbReference type="InterPro" id="IPR028097">
    <property type="entry name" value="FAM91_C_dom"/>
</dbReference>
<sequence length="821" mass="92207">MNADVEFHIRHNYPWTKLPLNIKQVLGNSQKEYDKEVVKYSIKNQLRFKGNLVKTIRKDERKYYEQLLQYSRDHLMLFPYHLSDVIVKGLRMTPFAYYISIMTDIMTQEKSYDSLPNFTAADCLRLLGIGRNQYIELMNQCRSSKKFFRKKSAKDLVPLQPIDINIEPWWTVQAGYITEEDVKTCSQVMKEAIDFIIDGGGQQAGTMECKTIHKLYKKGLIYLDCPIADDDCFIVPPLEGFVMNRVLGDYLETLLYKIFVSIDEHTSVAELANVLQIDLPLVKNAVSMYCRLGFAKKKNPDLPEELMDPSWQEADRPKRSTGTEEKMLIDWSSAINEQQPPSETSSTTSLEGGIDANSLMNAGHSKRIGFLFDSTLTAFLMMGNLSPGLKSHAVTMFEVGKLNDESLDSFLSELDKVNASAEGEAQRYFDHAVTLRDTIKFLRYNKELSPDPEFGSMGLDLIRCESLLGLDPGTCSRVLNKNYSLLVSMAPLSNEIRPISSCSPQHIGPAIPEVNSVWFKLFLYHITGCGPPSLLLVKGTRLKRLPKVFQEYDRLLVTTWGHDPGVLATSNLLLTLNDALTHSAVLIQAHGWLDEGMTVHVPFPLEKEGKRGLFSKENVEAHFAVQELASKIDLSHSCGYVTLLKTGKPEKTGADLKTKAQHVEQDGPENGIKDSSAADTLAFELDSLGNESSDTRKEEQLTLDLNATLDGSNTAEHFGDENDWMILDCCFGLPLFDSQVNKDVCARIIEHAICDPNNLTQLLHSSRKLSLQLLSFINEYQDSLTDNGDSGLTKQEHSPVPQPTNCLLFLDGNLSTWELGQ</sequence>
<feature type="compositionally biased region" description="Basic and acidic residues" evidence="2">
    <location>
        <begin position="313"/>
        <end position="323"/>
    </location>
</feature>
<proteinExistence type="inferred from homology"/>
<dbReference type="InParanoid" id="A0A1S3ITA9"/>
<keyword evidence="5" id="KW-1185">Reference proteome</keyword>
<feature type="domain" description="FAM91 N-terminal" evidence="3">
    <location>
        <begin position="8"/>
        <end position="312"/>
    </location>
</feature>
<evidence type="ECO:0000313" key="6">
    <source>
        <dbReference type="RefSeq" id="XP_013401437.1"/>
    </source>
</evidence>
<dbReference type="InterPro" id="IPR039199">
    <property type="entry name" value="FAM91"/>
</dbReference>
<dbReference type="Pfam" id="PF14648">
    <property type="entry name" value="FAM91_C"/>
    <property type="match status" value="1"/>
</dbReference>
<feature type="region of interest" description="Disordered" evidence="2">
    <location>
        <begin position="303"/>
        <end position="323"/>
    </location>
</feature>
<name>A0A1S3ITA9_LINAN</name>
<dbReference type="STRING" id="7574.A0A1S3ITA9"/>
<evidence type="ECO:0000256" key="2">
    <source>
        <dbReference type="SAM" id="MobiDB-lite"/>
    </source>
</evidence>
<dbReference type="FunCoup" id="A0A1S3ITA9">
    <property type="interactions" value="2701"/>
</dbReference>
<dbReference type="RefSeq" id="XP_013401437.1">
    <property type="nucleotide sequence ID" value="XM_013545983.2"/>
</dbReference>
<organism evidence="5 6">
    <name type="scientific">Lingula anatina</name>
    <name type="common">Brachiopod</name>
    <name type="synonym">Lingula unguis</name>
    <dbReference type="NCBI Taxonomy" id="7574"/>
    <lineage>
        <taxon>Eukaryota</taxon>
        <taxon>Metazoa</taxon>
        <taxon>Spiralia</taxon>
        <taxon>Lophotrochozoa</taxon>
        <taxon>Brachiopoda</taxon>
        <taxon>Linguliformea</taxon>
        <taxon>Lingulata</taxon>
        <taxon>Lingulida</taxon>
        <taxon>Linguloidea</taxon>
        <taxon>Lingulidae</taxon>
        <taxon>Lingula</taxon>
    </lineage>
</organism>
<dbReference type="PANTHER" id="PTHR28441">
    <property type="entry name" value="PROTEIN FAM91A1"/>
    <property type="match status" value="1"/>
</dbReference>
<comment type="similarity">
    <text evidence="1">Belongs to the FAM91 family.</text>
</comment>
<dbReference type="AlphaFoldDB" id="A0A1S3ITA9"/>
<accession>A0A1S3ITA9</accession>
<dbReference type="Proteomes" id="UP000085678">
    <property type="component" value="Unplaced"/>
</dbReference>
<dbReference type="OrthoDB" id="275996at2759"/>
<protein>
    <submittedName>
        <fullName evidence="6">Protein FAM91A1</fullName>
    </submittedName>
</protein>
<reference evidence="6" key="2">
    <citation type="submission" date="2025-08" db="UniProtKB">
        <authorList>
            <consortium name="RefSeq"/>
        </authorList>
    </citation>
    <scope>IDENTIFICATION</scope>
</reference>